<feature type="region of interest" description="Disordered" evidence="2">
    <location>
        <begin position="291"/>
        <end position="320"/>
    </location>
</feature>
<keyword evidence="1" id="KW-0067">ATP-binding</keyword>
<evidence type="ECO:0000259" key="3">
    <source>
        <dbReference type="PROSITE" id="PS50067"/>
    </source>
</evidence>
<evidence type="ECO:0000313" key="4">
    <source>
        <dbReference type="EMBL" id="SYZ63874.1"/>
    </source>
</evidence>
<comment type="similarity">
    <text evidence="1">Belongs to the TRAFAC class myosin-kinesin ATPase superfamily. Kinesin family.</text>
</comment>
<feature type="compositionally biased region" description="Low complexity" evidence="2">
    <location>
        <begin position="210"/>
        <end position="221"/>
    </location>
</feature>
<feature type="region of interest" description="Disordered" evidence="2">
    <location>
        <begin position="1"/>
        <end position="37"/>
    </location>
</feature>
<dbReference type="Gene3D" id="1.20.58.980">
    <property type="match status" value="1"/>
</dbReference>
<dbReference type="InterPro" id="IPR036961">
    <property type="entry name" value="Kinesin_motor_dom_sf"/>
</dbReference>
<dbReference type="EMBL" id="LS997612">
    <property type="protein sequence ID" value="SYZ63874.1"/>
    <property type="molecule type" value="Genomic_DNA"/>
</dbReference>
<dbReference type="InterPro" id="IPR027417">
    <property type="entry name" value="P-loop_NTPase"/>
</dbReference>
<dbReference type="PROSITE" id="PS50067">
    <property type="entry name" value="KINESIN_MOTOR_2"/>
    <property type="match status" value="1"/>
</dbReference>
<feature type="region of interest" description="Disordered" evidence="2">
    <location>
        <begin position="457"/>
        <end position="494"/>
    </location>
</feature>
<feature type="compositionally biased region" description="Low complexity" evidence="2">
    <location>
        <begin position="376"/>
        <end position="389"/>
    </location>
</feature>
<gene>
    <name evidence="4" type="ORF">LBRM2904_13.0840</name>
</gene>
<dbReference type="PANTHER" id="PTHR24115">
    <property type="entry name" value="KINESIN-RELATED"/>
    <property type="match status" value="1"/>
</dbReference>
<dbReference type="InterPro" id="IPR027640">
    <property type="entry name" value="Kinesin-like_fam"/>
</dbReference>
<feature type="region of interest" description="Disordered" evidence="2">
    <location>
        <begin position="351"/>
        <end position="439"/>
    </location>
</feature>
<feature type="domain" description="Kinesin motor" evidence="3">
    <location>
        <begin position="667"/>
        <end position="1364"/>
    </location>
</feature>
<feature type="compositionally biased region" description="Low complexity" evidence="2">
    <location>
        <begin position="480"/>
        <end position="494"/>
    </location>
</feature>
<feature type="binding site" evidence="1">
    <location>
        <begin position="783"/>
        <end position="790"/>
    </location>
    <ligand>
        <name>ATP</name>
        <dbReference type="ChEBI" id="CHEBI:30616"/>
    </ligand>
</feature>
<proteinExistence type="inferred from homology"/>
<dbReference type="Gene3D" id="3.40.850.10">
    <property type="entry name" value="Kinesin motor domain"/>
    <property type="match status" value="1"/>
</dbReference>
<dbReference type="GO" id="GO:0016887">
    <property type="term" value="F:ATP hydrolysis activity"/>
    <property type="evidence" value="ECO:0007669"/>
    <property type="project" value="TreeGrafter"/>
</dbReference>
<sequence>MRTTPYSSQGSSGSRSSSTHHLRRLGGARSPSPESPRALAAAMLSHTSSSAPDRAAYQGDIYVVDAARGDHYHITVALRGPFHPMTSVTHRALQCTVRNLLLASPNTDTGDSAAQLRPLLLLRDGVPLDYSDVVTLPNGAVVEVHYGSADSLHHSSSSSSLFSSVALPSEQEMPLHSSSAIGATRAHQSALKAVNRGLEEEEKLSLTQSTATATAVPSPSRRLPPRRTRGASSNSSFVRGGDDTTDTCDSASQHTLAPTCAAATSTEPRPRGAAILSASPEDHAVSRQLILSSPPPATAPSVPSRRDSASVSTRSPGGETIFSIEQMPSLGTVNDRQPSLYERIGTSSFIDERSRVPQSDTAVREETASAAGARATFSTSSTSLPRPSTVFTSPAFSQSSSAATEESLSPGASRASAAATDRPSSTPPHPSRAAPSAELSPALSTSVFVPAALPDAAASDRGTRAEPPSALSEPLTEHSQLQTSAPLPSPLPLELTAQTPYDRQRSSIAAAAAAEQRRLLTRLQQHTQVLQREKKALLTARLGGLRAQESADRLRALREAQEEAATAEVDAVRARLGEHRDDLLSCWLRVLHFHDTHYPMPSALLRELEEEGDSLTLQCLSSIANYHTQKARLQTLQQQHMLKEAEVARLRWDAHVRRCRAEEMNGCLRVVARLRPPSRRPWLPASVLASAEAREHDGGYAVRVLAGSSVVAHGSQQINKPAPCRVVEVTDPSRDLRRRYALWAAYDAAAAAGSQQRLFEDQLQPLLEHMCRTGQHVAVLAFGAVGSGKTFALFGRHAGQLPPQSRRASGESAGAGALGGFDFSFGGGGGVDRAPAGITAVGVPECRGITHCLDPADAAREARVLESLTETEAVMQRQRSAERRAREERAWREWTGIEEEDGLLPRAVAWLTAHLRSESPHGKAGGPVVESIVFSMYEVYNDHVYDLLPTPPPRAADTTKPGGKASSHAMGPRWNAGWLPAPHIKNNNPEQLTELQLELVPPSTDGCSAGSDVPGTVSQFRQQSAQPQWRVKASEMEVRSATEALQAIQLGLCRRRTAATLRGAHSSRSHLFLRFRVKMQRPVIPAMASSVAMQWMSATAVVSGRETAGIGAPTSNAVASAGATGVAARPKGYDFLRAALAAPSEAATSAQPAAPAPTCVAELLFTDFAGSERVELNGVTGDALKETQYIHSSLSAVSEVLAALARAHPCCEGHGEADTTARQRGGDRTPLLAAAALVQRWGAMVSRPGVTLSRSPPVFLQPRFAKLGTVRRGGHGDGIGLRRRVLTLMDKCVAEEAAAQWWRRWRAASPYVPFRTCKTTQLLQSALGAPCKLLVLACVRPCSVSEVVLPTSMQDRKGPRTRAAAQSLFAHQAPVMLSEVHATLSFAERISSASRGCG</sequence>
<organism evidence="4 5">
    <name type="scientific">Leishmania braziliensis MHOM/BR/75/M2904</name>
    <dbReference type="NCBI Taxonomy" id="420245"/>
    <lineage>
        <taxon>Eukaryota</taxon>
        <taxon>Discoba</taxon>
        <taxon>Euglenozoa</taxon>
        <taxon>Kinetoplastea</taxon>
        <taxon>Metakinetoplastina</taxon>
        <taxon>Trypanosomatida</taxon>
        <taxon>Trypanosomatidae</taxon>
        <taxon>Leishmaniinae</taxon>
        <taxon>Leishmania</taxon>
        <taxon>Leishmania braziliensis species complex</taxon>
    </lineage>
</organism>
<feature type="region of interest" description="Disordered" evidence="2">
    <location>
        <begin position="201"/>
        <end position="251"/>
    </location>
</feature>
<dbReference type="GO" id="GO:0007018">
    <property type="term" value="P:microtubule-based movement"/>
    <property type="evidence" value="ECO:0007669"/>
    <property type="project" value="InterPro"/>
</dbReference>
<evidence type="ECO:0000256" key="1">
    <source>
        <dbReference type="PROSITE-ProRule" id="PRU00283"/>
    </source>
</evidence>
<accession>A0A3P3Z149</accession>
<protein>
    <submittedName>
        <fullName evidence="4">Kinesin</fullName>
    </submittedName>
</protein>
<feature type="region of interest" description="Disordered" evidence="2">
    <location>
        <begin position="950"/>
        <end position="969"/>
    </location>
</feature>
<dbReference type="GO" id="GO:0003777">
    <property type="term" value="F:microtubule motor activity"/>
    <property type="evidence" value="ECO:0007669"/>
    <property type="project" value="InterPro"/>
</dbReference>
<dbReference type="Proteomes" id="UP000319462">
    <property type="component" value="Chromosome 13"/>
</dbReference>
<name>A0A3P3Z149_LEIBR</name>
<dbReference type="SUPFAM" id="SSF52540">
    <property type="entry name" value="P-loop containing nucleoside triphosphate hydrolases"/>
    <property type="match status" value="1"/>
</dbReference>
<keyword evidence="1" id="KW-0547">Nucleotide-binding</keyword>
<dbReference type="InterPro" id="IPR001752">
    <property type="entry name" value="Kinesin_motor_dom"/>
</dbReference>
<feature type="compositionally biased region" description="Low complexity" evidence="2">
    <location>
        <begin position="7"/>
        <end position="17"/>
    </location>
</feature>
<dbReference type="SMART" id="SM00129">
    <property type="entry name" value="KISc"/>
    <property type="match status" value="1"/>
</dbReference>
<keyword evidence="1" id="KW-0505">Motor protein</keyword>
<reference evidence="4 5" key="1">
    <citation type="submission" date="2018-09" db="EMBL/GenBank/DDBJ databases">
        <authorList>
            <person name="Peiro R."/>
            <person name="Begona"/>
            <person name="Cbmso G."/>
            <person name="Lopez M."/>
            <person name="Gonzalez S."/>
        </authorList>
    </citation>
    <scope>NUCLEOTIDE SEQUENCE [LARGE SCALE GENOMIC DNA]</scope>
</reference>
<dbReference type="GO" id="GO:0005874">
    <property type="term" value="C:microtubule"/>
    <property type="evidence" value="ECO:0007669"/>
    <property type="project" value="TreeGrafter"/>
</dbReference>
<evidence type="ECO:0000313" key="5">
    <source>
        <dbReference type="Proteomes" id="UP000319462"/>
    </source>
</evidence>
<evidence type="ECO:0000256" key="2">
    <source>
        <dbReference type="SAM" id="MobiDB-lite"/>
    </source>
</evidence>
<dbReference type="GO" id="GO:0005871">
    <property type="term" value="C:kinesin complex"/>
    <property type="evidence" value="ECO:0007669"/>
    <property type="project" value="TreeGrafter"/>
</dbReference>
<feature type="compositionally biased region" description="Polar residues" evidence="2">
    <location>
        <begin position="390"/>
        <end position="407"/>
    </location>
</feature>
<dbReference type="PANTHER" id="PTHR24115:SF1016">
    <property type="entry name" value="KINESIN FAMILY MEMBER 19A"/>
    <property type="match status" value="1"/>
</dbReference>
<dbReference type="GO" id="GO:0008017">
    <property type="term" value="F:microtubule binding"/>
    <property type="evidence" value="ECO:0007669"/>
    <property type="project" value="InterPro"/>
</dbReference>
<dbReference type="GO" id="GO:0005524">
    <property type="term" value="F:ATP binding"/>
    <property type="evidence" value="ECO:0007669"/>
    <property type="project" value="UniProtKB-UniRule"/>
</dbReference>